<organism evidence="2 3">
    <name type="scientific">Sphingomonas colocasiae</name>
    <dbReference type="NCBI Taxonomy" id="1848973"/>
    <lineage>
        <taxon>Bacteria</taxon>
        <taxon>Pseudomonadati</taxon>
        <taxon>Pseudomonadota</taxon>
        <taxon>Alphaproteobacteria</taxon>
        <taxon>Sphingomonadales</taxon>
        <taxon>Sphingomonadaceae</taxon>
        <taxon>Sphingomonas</taxon>
    </lineage>
</organism>
<dbReference type="PROSITE" id="PS51318">
    <property type="entry name" value="TAT"/>
    <property type="match status" value="1"/>
</dbReference>
<sequence>MADVDGSDTALSRRAFCGLAGGAIAAMGHAAPATATAKSATNELVMMDATTLAATIRARRASCVEVMTAFLDHIDRNNPVVNAIVARQDRTMLMAEAGRQDDLARRGEWLGTLHGFPHAVKDLQPVKGIVSTRGSQIFRDHVPIADGLMVERLRRAGAIFIGKTNVPEFGLGSHSYNAVYGTTRNPYDTTRSAGGSSGGAGAALAMRMLPVADGSDFGGSLRNPAAWNNVIGFRTGFGRIAMSGDDVWFPGMGVLGPMARNIPDLALLLKVQCGHDDRAPLSMEGDSLDLTASLSASPKGKRIGWLGDFGGTVPTEPAVMAQCGEALKTLEALGCSVEDAVPDMAIEPVWQALLKMRAWQSGGGIAELYAAPEKRKLMKPEAIYEVENGLKLSAFDLRAASVVRSQWYNAVRKLFARYDYLIAPATQILPFDGKLDWPHEINGQAMGSYHEWQKGNFLITMSGCPSLAVPAGFTANGLPVGIQIVAPVTRELACLQLGHAYMQANDWTAKRLPPQLA</sequence>
<evidence type="ECO:0000259" key="1">
    <source>
        <dbReference type="Pfam" id="PF01425"/>
    </source>
</evidence>
<proteinExistence type="predicted"/>
<keyword evidence="2" id="KW-0378">Hydrolase</keyword>
<comment type="caution">
    <text evidence="2">The sequence shown here is derived from an EMBL/GenBank/DDBJ whole genome shotgun (WGS) entry which is preliminary data.</text>
</comment>
<dbReference type="GO" id="GO:0004040">
    <property type="term" value="F:amidase activity"/>
    <property type="evidence" value="ECO:0007669"/>
    <property type="project" value="UniProtKB-EC"/>
</dbReference>
<evidence type="ECO:0000313" key="2">
    <source>
        <dbReference type="EMBL" id="MBY8820709.1"/>
    </source>
</evidence>
<dbReference type="PANTHER" id="PTHR11895">
    <property type="entry name" value="TRANSAMIDASE"/>
    <property type="match status" value="1"/>
</dbReference>
<dbReference type="InterPro" id="IPR023631">
    <property type="entry name" value="Amidase_dom"/>
</dbReference>
<dbReference type="Gene3D" id="3.90.1300.10">
    <property type="entry name" value="Amidase signature (AS) domain"/>
    <property type="match status" value="1"/>
</dbReference>
<dbReference type="InterPro" id="IPR006311">
    <property type="entry name" value="TAT_signal"/>
</dbReference>
<dbReference type="EC" id="3.5.1.4" evidence="2"/>
<dbReference type="PROSITE" id="PS00571">
    <property type="entry name" value="AMIDASES"/>
    <property type="match status" value="1"/>
</dbReference>
<dbReference type="NCBIfam" id="NF005686">
    <property type="entry name" value="PRK07486.1"/>
    <property type="match status" value="1"/>
</dbReference>
<dbReference type="Proteomes" id="UP000706039">
    <property type="component" value="Unassembled WGS sequence"/>
</dbReference>
<name>A0ABS7PKU9_9SPHN</name>
<protein>
    <submittedName>
        <fullName evidence="2">Amidase</fullName>
        <ecNumber evidence="2">3.5.1.4</ecNumber>
    </submittedName>
</protein>
<evidence type="ECO:0000313" key="3">
    <source>
        <dbReference type="Proteomes" id="UP000706039"/>
    </source>
</evidence>
<dbReference type="InterPro" id="IPR020556">
    <property type="entry name" value="Amidase_CS"/>
</dbReference>
<dbReference type="InterPro" id="IPR036928">
    <property type="entry name" value="AS_sf"/>
</dbReference>
<dbReference type="Pfam" id="PF01425">
    <property type="entry name" value="Amidase"/>
    <property type="match status" value="1"/>
</dbReference>
<dbReference type="RefSeq" id="WP_222987829.1">
    <property type="nucleotide sequence ID" value="NZ_JAINVV010000001.1"/>
</dbReference>
<gene>
    <name evidence="2" type="ORF">K7G82_00290</name>
</gene>
<reference evidence="2 3" key="1">
    <citation type="submission" date="2021-08" db="EMBL/GenBank/DDBJ databases">
        <authorList>
            <person name="Tuo L."/>
        </authorList>
    </citation>
    <scope>NUCLEOTIDE SEQUENCE [LARGE SCALE GENOMIC DNA]</scope>
    <source>
        <strain evidence="2 3">JCM 31229</strain>
    </source>
</reference>
<keyword evidence="3" id="KW-1185">Reference proteome</keyword>
<accession>A0ABS7PKU9</accession>
<dbReference type="PANTHER" id="PTHR11895:SF76">
    <property type="entry name" value="INDOLEACETAMIDE HYDROLASE"/>
    <property type="match status" value="1"/>
</dbReference>
<dbReference type="SUPFAM" id="SSF75304">
    <property type="entry name" value="Amidase signature (AS) enzymes"/>
    <property type="match status" value="1"/>
</dbReference>
<dbReference type="EMBL" id="JAINVV010000001">
    <property type="protein sequence ID" value="MBY8820709.1"/>
    <property type="molecule type" value="Genomic_DNA"/>
</dbReference>
<dbReference type="InterPro" id="IPR000120">
    <property type="entry name" value="Amidase"/>
</dbReference>
<feature type="domain" description="Amidase" evidence="1">
    <location>
        <begin position="65"/>
        <end position="495"/>
    </location>
</feature>